<evidence type="ECO:0000256" key="3">
    <source>
        <dbReference type="ARBA" id="ARBA00022989"/>
    </source>
</evidence>
<dbReference type="GO" id="GO:0005290">
    <property type="term" value="F:L-histidine transmembrane transporter activity"/>
    <property type="evidence" value="ECO:0007669"/>
    <property type="project" value="TreeGrafter"/>
</dbReference>
<name>H3DB86_TETNG</name>
<feature type="transmembrane region" description="Helical" evidence="6">
    <location>
        <begin position="103"/>
        <end position="124"/>
    </location>
</feature>
<dbReference type="HOGENOM" id="CLU_979912_0_0_1"/>
<keyword evidence="3 6" id="KW-1133">Transmembrane helix</keyword>
<evidence type="ECO:0000313" key="8">
    <source>
        <dbReference type="Ensembl" id="ENSTNIP00000017778.1"/>
    </source>
</evidence>
<proteinExistence type="predicted"/>
<dbReference type="GO" id="GO:0005886">
    <property type="term" value="C:plasma membrane"/>
    <property type="evidence" value="ECO:0007669"/>
    <property type="project" value="TreeGrafter"/>
</dbReference>
<accession>H3DB86</accession>
<feature type="region of interest" description="Disordered" evidence="5">
    <location>
        <begin position="1"/>
        <end position="56"/>
    </location>
</feature>
<keyword evidence="2 6" id="KW-0812">Transmembrane</keyword>
<evidence type="ECO:0000256" key="4">
    <source>
        <dbReference type="ARBA" id="ARBA00023136"/>
    </source>
</evidence>
<evidence type="ECO:0000256" key="5">
    <source>
        <dbReference type="SAM" id="MobiDB-lite"/>
    </source>
</evidence>
<dbReference type="PANTHER" id="PTHR22950">
    <property type="entry name" value="AMINO ACID TRANSPORTER"/>
    <property type="match status" value="1"/>
</dbReference>
<feature type="compositionally biased region" description="Basic and acidic residues" evidence="5">
    <location>
        <begin position="15"/>
        <end position="31"/>
    </location>
</feature>
<keyword evidence="9" id="KW-1185">Reference proteome</keyword>
<sequence>MEAAQTEMSLIPNGKSHDPGEEADLQEKNLEEDQTGAQTPRYDEPEGQEGEEFLPKAEGKKPVRFTDFEGKTSFGMSVFNLGNAIMGSGILGLAYAMANTGIIFFWFLLTSVALLSCYSIHLLVKSAGIVGIRAYEQLGFRAFGTPGKMATGIAITLQNIGSMSSYLYIVKSELPLVIQAFLRADPDSGVWYLNGNYLVILVSASIILPLALMKQLGYGLATPVDFLSVAWCFFSVLSSIRSFRSAAHWRSTQPTAQPPTSAPIFPATATARRMIPTARRTCSP</sequence>
<dbReference type="GeneTree" id="ENSGT00940000157127"/>
<dbReference type="Ensembl" id="ENSTNIT00000018002.1">
    <property type="protein sequence ID" value="ENSTNIP00000017778.1"/>
    <property type="gene ID" value="ENSTNIG00000014743.1"/>
</dbReference>
<reference evidence="8" key="2">
    <citation type="submission" date="2025-08" db="UniProtKB">
        <authorList>
            <consortium name="Ensembl"/>
        </authorList>
    </citation>
    <scope>IDENTIFICATION</scope>
</reference>
<evidence type="ECO:0000256" key="1">
    <source>
        <dbReference type="ARBA" id="ARBA00004141"/>
    </source>
</evidence>
<dbReference type="Proteomes" id="UP000007303">
    <property type="component" value="Unassembled WGS sequence"/>
</dbReference>
<keyword evidence="4 6" id="KW-0472">Membrane</keyword>
<dbReference type="GO" id="GO:0015182">
    <property type="term" value="F:L-asparagine transmembrane transporter activity"/>
    <property type="evidence" value="ECO:0007669"/>
    <property type="project" value="TreeGrafter"/>
</dbReference>
<feature type="transmembrane region" description="Helical" evidence="6">
    <location>
        <begin position="191"/>
        <end position="212"/>
    </location>
</feature>
<evidence type="ECO:0000313" key="9">
    <source>
        <dbReference type="Proteomes" id="UP000007303"/>
    </source>
</evidence>
<reference evidence="8" key="3">
    <citation type="submission" date="2025-09" db="UniProtKB">
        <authorList>
            <consortium name="Ensembl"/>
        </authorList>
    </citation>
    <scope>IDENTIFICATION</scope>
</reference>
<evidence type="ECO:0000256" key="2">
    <source>
        <dbReference type="ARBA" id="ARBA00022692"/>
    </source>
</evidence>
<dbReference type="PANTHER" id="PTHR22950:SF22">
    <property type="entry name" value="SODIUM-COUPLED NEUTRAL AMINO ACID TRANSPORTER 3"/>
    <property type="match status" value="1"/>
</dbReference>
<protein>
    <submittedName>
        <fullName evidence="8">Solute carrier family 38 member 3</fullName>
    </submittedName>
</protein>
<dbReference type="AlphaFoldDB" id="H3DB86"/>
<feature type="transmembrane region" description="Helical" evidence="6">
    <location>
        <begin position="78"/>
        <end position="97"/>
    </location>
</feature>
<evidence type="ECO:0000259" key="7">
    <source>
        <dbReference type="Pfam" id="PF01490"/>
    </source>
</evidence>
<feature type="domain" description="Amino acid transporter transmembrane" evidence="7">
    <location>
        <begin position="71"/>
        <end position="217"/>
    </location>
</feature>
<organism evidence="8 9">
    <name type="scientific">Tetraodon nigroviridis</name>
    <name type="common">Spotted green pufferfish</name>
    <name type="synonym">Chelonodon nigroviridis</name>
    <dbReference type="NCBI Taxonomy" id="99883"/>
    <lineage>
        <taxon>Eukaryota</taxon>
        <taxon>Metazoa</taxon>
        <taxon>Chordata</taxon>
        <taxon>Craniata</taxon>
        <taxon>Vertebrata</taxon>
        <taxon>Euteleostomi</taxon>
        <taxon>Actinopterygii</taxon>
        <taxon>Neopterygii</taxon>
        <taxon>Teleostei</taxon>
        <taxon>Neoteleostei</taxon>
        <taxon>Acanthomorphata</taxon>
        <taxon>Eupercaria</taxon>
        <taxon>Tetraodontiformes</taxon>
        <taxon>Tetradontoidea</taxon>
        <taxon>Tetraodontidae</taxon>
        <taxon>Tetraodon</taxon>
    </lineage>
</organism>
<evidence type="ECO:0000256" key="6">
    <source>
        <dbReference type="SAM" id="Phobius"/>
    </source>
</evidence>
<dbReference type="GO" id="GO:0015817">
    <property type="term" value="P:histidine transport"/>
    <property type="evidence" value="ECO:0007669"/>
    <property type="project" value="TreeGrafter"/>
</dbReference>
<dbReference type="InterPro" id="IPR013057">
    <property type="entry name" value="AA_transpt_TM"/>
</dbReference>
<dbReference type="Pfam" id="PF01490">
    <property type="entry name" value="Aa_trans"/>
    <property type="match status" value="1"/>
</dbReference>
<reference evidence="9" key="1">
    <citation type="journal article" date="2004" name="Nature">
        <title>Genome duplication in the teleost fish Tetraodon nigroviridis reveals the early vertebrate proto-karyotype.</title>
        <authorList>
            <person name="Jaillon O."/>
            <person name="Aury J.-M."/>
            <person name="Brunet F."/>
            <person name="Petit J.-L."/>
            <person name="Stange-Thomann N."/>
            <person name="Mauceli E."/>
            <person name="Bouneau L."/>
            <person name="Fischer C."/>
            <person name="Ozouf-Costaz C."/>
            <person name="Bernot A."/>
            <person name="Nicaud S."/>
            <person name="Jaffe D."/>
            <person name="Fisher S."/>
            <person name="Lutfalla G."/>
            <person name="Dossat C."/>
            <person name="Segurens B."/>
            <person name="Dasilva C."/>
            <person name="Salanoubat M."/>
            <person name="Levy M."/>
            <person name="Boudet N."/>
            <person name="Castellano S."/>
            <person name="Anthouard V."/>
            <person name="Jubin C."/>
            <person name="Castelli V."/>
            <person name="Katinka M."/>
            <person name="Vacherie B."/>
            <person name="Biemont C."/>
            <person name="Skalli Z."/>
            <person name="Cattolico L."/>
            <person name="Poulain J."/>
            <person name="De Berardinis V."/>
            <person name="Cruaud C."/>
            <person name="Duprat S."/>
            <person name="Brottier P."/>
            <person name="Coutanceau J.-P."/>
            <person name="Gouzy J."/>
            <person name="Parra G."/>
            <person name="Lardier G."/>
            <person name="Chapple C."/>
            <person name="McKernan K.J."/>
            <person name="McEwan P."/>
            <person name="Bosak S."/>
            <person name="Kellis M."/>
            <person name="Volff J.-N."/>
            <person name="Guigo R."/>
            <person name="Zody M.C."/>
            <person name="Mesirov J."/>
            <person name="Lindblad-Toh K."/>
            <person name="Birren B."/>
            <person name="Nusbaum C."/>
            <person name="Kahn D."/>
            <person name="Robinson-Rechavi M."/>
            <person name="Laudet V."/>
            <person name="Schachter V."/>
            <person name="Quetier F."/>
            <person name="Saurin W."/>
            <person name="Scarpelli C."/>
            <person name="Wincker P."/>
            <person name="Lander E.S."/>
            <person name="Weissenbach J."/>
            <person name="Roest Crollius H."/>
        </authorList>
    </citation>
    <scope>NUCLEOTIDE SEQUENCE [LARGE SCALE GENOMIC DNA]</scope>
</reference>
<dbReference type="GO" id="GO:0015186">
    <property type="term" value="F:L-glutamine transmembrane transporter activity"/>
    <property type="evidence" value="ECO:0007669"/>
    <property type="project" value="TreeGrafter"/>
</dbReference>
<comment type="subcellular location">
    <subcellularLocation>
        <location evidence="1">Membrane</location>
        <topology evidence="1">Multi-pass membrane protein</topology>
    </subcellularLocation>
</comment>
<feature type="transmembrane region" description="Helical" evidence="6">
    <location>
        <begin position="218"/>
        <end position="240"/>
    </location>
</feature>